<accession>A0A9X4RH11</accession>
<dbReference type="Gene3D" id="3.40.190.10">
    <property type="entry name" value="Periplasmic binding protein-like II"/>
    <property type="match status" value="2"/>
</dbReference>
<organism evidence="1 2">
    <name type="scientific">Pseudanabaena catenata USMAC16</name>
    <dbReference type="NCBI Taxonomy" id="1855837"/>
    <lineage>
        <taxon>Bacteria</taxon>
        <taxon>Bacillati</taxon>
        <taxon>Cyanobacteriota</taxon>
        <taxon>Cyanophyceae</taxon>
        <taxon>Pseudanabaenales</taxon>
        <taxon>Pseudanabaenaceae</taxon>
        <taxon>Pseudanabaena</taxon>
    </lineage>
</organism>
<protein>
    <submittedName>
        <fullName evidence="1">PhnD/SsuA/transferrin family substrate-binding protein</fullName>
    </submittedName>
</protein>
<dbReference type="RefSeq" id="WP_009625568.1">
    <property type="nucleotide sequence ID" value="NZ_VBTY01000013.1"/>
</dbReference>
<dbReference type="SUPFAM" id="SSF53850">
    <property type="entry name" value="Periplasmic binding protein-like II"/>
    <property type="match status" value="1"/>
</dbReference>
<comment type="caution">
    <text evidence="1">The sequence shown here is derived from an EMBL/GenBank/DDBJ whole genome shotgun (WGS) entry which is preliminary data.</text>
</comment>
<dbReference type="AlphaFoldDB" id="A0A9X4RH11"/>
<dbReference type="EMBL" id="VBTY01000013">
    <property type="protein sequence ID" value="MDG3493530.1"/>
    <property type="molecule type" value="Genomic_DNA"/>
</dbReference>
<keyword evidence="2" id="KW-1185">Reference proteome</keyword>
<dbReference type="Proteomes" id="UP001152872">
    <property type="component" value="Unassembled WGS sequence"/>
</dbReference>
<gene>
    <name evidence="1" type="ORF">FEV09_03065</name>
</gene>
<name>A0A9X4RH11_9CYAN</name>
<reference evidence="1" key="1">
    <citation type="submission" date="2019-05" db="EMBL/GenBank/DDBJ databases">
        <title>Whole genome sequencing of Pseudanabaena catenata USMAC16.</title>
        <authorList>
            <person name="Khan Z."/>
            <person name="Omar W.M."/>
            <person name="Convey P."/>
            <person name="Merican F."/>
            <person name="Najimudin N."/>
        </authorList>
    </citation>
    <scope>NUCLEOTIDE SEQUENCE</scope>
    <source>
        <strain evidence="1">USMAC16</strain>
    </source>
</reference>
<dbReference type="PANTHER" id="PTHR35841:SF1">
    <property type="entry name" value="PHOSPHONATES-BINDING PERIPLASMIC PROTEIN"/>
    <property type="match status" value="1"/>
</dbReference>
<dbReference type="PANTHER" id="PTHR35841">
    <property type="entry name" value="PHOSPHONATES-BINDING PERIPLASMIC PROTEIN"/>
    <property type="match status" value="1"/>
</dbReference>
<sequence>MILKAISYLSPNLFWYYQAITEAIARNCGLTIELIEATTDPLDDQLLQNDQWDLIFICGLPLIRHNRRVVKPLQLLAAPVMLGDRYENQPIYFADIVVNAASNFKRFEDLAGTRFCYNDQGSNSGYNLLRYRLLQHLHHKETSYFSHVRQSGSHQRSLQWIANGLADCAAIDSVVMEAELRQFPELRQSFRIIESMRSPIPPIAVSSRLEPSLIAQLQNTLFNPDSDLQAVMAMAQVKRYAKVTAQDYEPIAVTFDAAMQLGYEAIA</sequence>
<proteinExistence type="predicted"/>
<evidence type="ECO:0000313" key="2">
    <source>
        <dbReference type="Proteomes" id="UP001152872"/>
    </source>
</evidence>
<evidence type="ECO:0000313" key="1">
    <source>
        <dbReference type="EMBL" id="MDG3493530.1"/>
    </source>
</evidence>
<dbReference type="Pfam" id="PF12974">
    <property type="entry name" value="Phosphonate-bd"/>
    <property type="match status" value="1"/>
</dbReference>